<evidence type="ECO:0000256" key="6">
    <source>
        <dbReference type="ARBA" id="ARBA00022619"/>
    </source>
</evidence>
<evidence type="ECO:0000256" key="9">
    <source>
        <dbReference type="ARBA" id="ARBA00030073"/>
    </source>
</evidence>
<protein>
    <recommendedName>
        <fullName evidence="5">2,5-diamino-6-ribosylamino-4(3H)-pyrimidinone 5'-phosphate reductase</fullName>
        <ecNumber evidence="4">1.1.1.302</ecNumber>
    </recommendedName>
    <alternativeName>
        <fullName evidence="10">2,5-diamino-6-(5-phospho-D-ribosylamino)pyrimidin-4(3H)-one reductase</fullName>
    </alternativeName>
    <alternativeName>
        <fullName evidence="9">2,5-diamino-6-ribitylamino-4(3H)-pyrimidinone 5'-phosphate synthase</fullName>
    </alternativeName>
</protein>
<evidence type="ECO:0000256" key="11">
    <source>
        <dbReference type="ARBA" id="ARBA00047550"/>
    </source>
</evidence>
<evidence type="ECO:0000256" key="7">
    <source>
        <dbReference type="ARBA" id="ARBA00022857"/>
    </source>
</evidence>
<comment type="caution">
    <text evidence="14">The sequence shown here is derived from an EMBL/GenBank/DDBJ whole genome shotgun (WGS) entry which is preliminary data.</text>
</comment>
<evidence type="ECO:0000256" key="3">
    <source>
        <dbReference type="ARBA" id="ARBA00009723"/>
    </source>
</evidence>
<dbReference type="PANTHER" id="PTHR38011:SF7">
    <property type="entry name" value="2,5-DIAMINO-6-RIBOSYLAMINO-4(3H)-PYRIMIDINONE 5'-PHOSPHATE REDUCTASE"/>
    <property type="match status" value="1"/>
</dbReference>
<evidence type="ECO:0000256" key="2">
    <source>
        <dbReference type="ARBA" id="ARBA00005104"/>
    </source>
</evidence>
<comment type="catalytic activity">
    <reaction evidence="11">
        <text>2,5-diamino-6-(1-D-ribitylamino)pyrimidin-4(3H)-one 5'-phosphate + NAD(+) = 2,5-diamino-6-(1-D-ribosylamino)pyrimidin-4(3H)-one 5'-phosphate + NADH + H(+)</text>
        <dbReference type="Rhea" id="RHEA:27274"/>
        <dbReference type="ChEBI" id="CHEBI:15378"/>
        <dbReference type="ChEBI" id="CHEBI:57540"/>
        <dbReference type="ChEBI" id="CHEBI:57945"/>
        <dbReference type="ChEBI" id="CHEBI:58890"/>
        <dbReference type="ChEBI" id="CHEBI:59545"/>
        <dbReference type="EC" id="1.1.1.302"/>
    </reaction>
</comment>
<feature type="non-terminal residue" evidence="14">
    <location>
        <position position="1"/>
    </location>
</feature>
<keyword evidence="7" id="KW-0521">NADP</keyword>
<evidence type="ECO:0000256" key="10">
    <source>
        <dbReference type="ARBA" id="ARBA00031630"/>
    </source>
</evidence>
<proteinExistence type="inferred from homology"/>
<dbReference type="InterPro" id="IPR024072">
    <property type="entry name" value="DHFR-like_dom_sf"/>
</dbReference>
<dbReference type="GO" id="GO:0008703">
    <property type="term" value="F:5-amino-6-(5-phosphoribosylamino)uracil reductase activity"/>
    <property type="evidence" value="ECO:0007669"/>
    <property type="project" value="InterPro"/>
</dbReference>
<reference evidence="14 15" key="1">
    <citation type="submission" date="2016-07" db="EMBL/GenBank/DDBJ databases">
        <title>Pervasive Adenine N6-methylation of Active Genes in Fungi.</title>
        <authorList>
            <consortium name="DOE Joint Genome Institute"/>
            <person name="Mondo S.J."/>
            <person name="Dannebaum R.O."/>
            <person name="Kuo R.C."/>
            <person name="Labutti K."/>
            <person name="Haridas S."/>
            <person name="Kuo A."/>
            <person name="Salamov A."/>
            <person name="Ahrendt S.R."/>
            <person name="Lipzen A."/>
            <person name="Sullivan W."/>
            <person name="Andreopoulos W.B."/>
            <person name="Clum A."/>
            <person name="Lindquist E."/>
            <person name="Daum C."/>
            <person name="Ramamoorthy G.K."/>
            <person name="Gryganskyi A."/>
            <person name="Culley D."/>
            <person name="Magnuson J.K."/>
            <person name="James T.Y."/>
            <person name="O'Malley M.A."/>
            <person name="Stajich J.E."/>
            <person name="Spatafora J.W."/>
            <person name="Visel A."/>
            <person name="Grigoriev I.V."/>
        </authorList>
    </citation>
    <scope>NUCLEOTIDE SEQUENCE [LARGE SCALE GENOMIC DNA]</scope>
    <source>
        <strain evidence="14 15">JEL800</strain>
    </source>
</reference>
<dbReference type="EMBL" id="MCGO01000059">
    <property type="protein sequence ID" value="ORY35958.1"/>
    <property type="molecule type" value="Genomic_DNA"/>
</dbReference>
<dbReference type="EC" id="1.1.1.302" evidence="4"/>
<keyword evidence="15" id="KW-1185">Reference proteome</keyword>
<name>A0A1Y2BMI2_9FUNG</name>
<feature type="domain" description="Bacterial bifunctional deaminase-reductase C-terminal" evidence="13">
    <location>
        <begin position="24"/>
        <end position="248"/>
    </location>
</feature>
<dbReference type="Pfam" id="PF01872">
    <property type="entry name" value="RibD_C"/>
    <property type="match status" value="1"/>
</dbReference>
<sequence>LEMDFIKPVFDAALAAHTDHTRPFSVLTFAQSLDGCIGSADNSQPLRLSGTESMSLTHSLRHLCDGILVGSGTLVNDNPRLNVRPELLVSSDSTAVLSSAPSHPRPIILDSNLRTPPTANIVLLKNRPIIVCSFNPSSTHSSDILKRQSDLEAVDVQILNLEGVSLHDNIPRILTTLKSVYNINSLMIEGGSRVISSFLTLGSNAVDLLVVTVAPMFVGINGVKANDGNSIVTLSDPTYKQFGRDMVLVSKLP</sequence>
<dbReference type="AlphaFoldDB" id="A0A1Y2BMI2"/>
<accession>A0A1Y2BMI2</accession>
<evidence type="ECO:0000256" key="4">
    <source>
        <dbReference type="ARBA" id="ARBA00012851"/>
    </source>
</evidence>
<dbReference type="GO" id="GO:0009231">
    <property type="term" value="P:riboflavin biosynthetic process"/>
    <property type="evidence" value="ECO:0007669"/>
    <property type="project" value="UniProtKB-KW"/>
</dbReference>
<comment type="function">
    <text evidence="1">Catalyzes an early step in riboflavin biosynthesis, the NADPH-dependent reduction of the ribose side chain of 2,5-diamino-6-ribosylamino-4(3H)-pyrimidinone 5'-phosphate, yielding 2,5-diamino-6-ribitylamino-4(3H)-pyrimidinone 5'-phosphate.</text>
</comment>
<evidence type="ECO:0000313" key="15">
    <source>
        <dbReference type="Proteomes" id="UP000193642"/>
    </source>
</evidence>
<evidence type="ECO:0000256" key="1">
    <source>
        <dbReference type="ARBA" id="ARBA00003555"/>
    </source>
</evidence>
<dbReference type="SUPFAM" id="SSF53597">
    <property type="entry name" value="Dihydrofolate reductase-like"/>
    <property type="match status" value="1"/>
</dbReference>
<dbReference type="Proteomes" id="UP000193642">
    <property type="component" value="Unassembled WGS sequence"/>
</dbReference>
<evidence type="ECO:0000259" key="13">
    <source>
        <dbReference type="Pfam" id="PF01872"/>
    </source>
</evidence>
<comment type="catalytic activity">
    <reaction evidence="12">
        <text>2,5-diamino-6-(1-D-ribitylamino)pyrimidin-4(3H)-one 5'-phosphate + NADP(+) = 2,5-diamino-6-(1-D-ribosylamino)pyrimidin-4(3H)-one 5'-phosphate + NADPH + H(+)</text>
        <dbReference type="Rhea" id="RHEA:27278"/>
        <dbReference type="ChEBI" id="CHEBI:15378"/>
        <dbReference type="ChEBI" id="CHEBI:57783"/>
        <dbReference type="ChEBI" id="CHEBI:58349"/>
        <dbReference type="ChEBI" id="CHEBI:58890"/>
        <dbReference type="ChEBI" id="CHEBI:59545"/>
        <dbReference type="EC" id="1.1.1.302"/>
    </reaction>
</comment>
<dbReference type="InterPro" id="IPR050765">
    <property type="entry name" value="Riboflavin_Biosynth_HTPR"/>
</dbReference>
<evidence type="ECO:0000256" key="5">
    <source>
        <dbReference type="ARBA" id="ARBA00015035"/>
    </source>
</evidence>
<comment type="pathway">
    <text evidence="2">Cofactor biosynthesis; riboflavin biosynthesis.</text>
</comment>
<organism evidence="14 15">
    <name type="scientific">Rhizoclosmatium globosum</name>
    <dbReference type="NCBI Taxonomy" id="329046"/>
    <lineage>
        <taxon>Eukaryota</taxon>
        <taxon>Fungi</taxon>
        <taxon>Fungi incertae sedis</taxon>
        <taxon>Chytridiomycota</taxon>
        <taxon>Chytridiomycota incertae sedis</taxon>
        <taxon>Chytridiomycetes</taxon>
        <taxon>Chytridiales</taxon>
        <taxon>Chytriomycetaceae</taxon>
        <taxon>Rhizoclosmatium</taxon>
    </lineage>
</organism>
<dbReference type="OrthoDB" id="5432at2759"/>
<evidence type="ECO:0000256" key="12">
    <source>
        <dbReference type="ARBA" id="ARBA00049020"/>
    </source>
</evidence>
<evidence type="ECO:0000256" key="8">
    <source>
        <dbReference type="ARBA" id="ARBA00023002"/>
    </source>
</evidence>
<gene>
    <name evidence="14" type="ORF">BCR33DRAFT_722435</name>
</gene>
<dbReference type="Gene3D" id="3.40.430.10">
    <property type="entry name" value="Dihydrofolate Reductase, subunit A"/>
    <property type="match status" value="1"/>
</dbReference>
<comment type="similarity">
    <text evidence="3">Belongs to the HTP reductase family.</text>
</comment>
<evidence type="ECO:0000313" key="14">
    <source>
        <dbReference type="EMBL" id="ORY35958.1"/>
    </source>
</evidence>
<dbReference type="PANTHER" id="PTHR38011">
    <property type="entry name" value="DIHYDROFOLATE REDUCTASE FAMILY PROTEIN (AFU_ORTHOLOGUE AFUA_8G06820)"/>
    <property type="match status" value="1"/>
</dbReference>
<dbReference type="STRING" id="329046.A0A1Y2BMI2"/>
<keyword evidence="6" id="KW-0686">Riboflavin biosynthesis</keyword>
<dbReference type="InterPro" id="IPR002734">
    <property type="entry name" value="RibDG_C"/>
</dbReference>
<keyword evidence="8" id="KW-0560">Oxidoreductase</keyword>